<evidence type="ECO:0000256" key="5">
    <source>
        <dbReference type="ARBA" id="ARBA00022801"/>
    </source>
</evidence>
<dbReference type="PANTHER" id="PTHR46896:SF2">
    <property type="entry name" value="SENTRIN-SPECIFIC PROTEASE 7"/>
    <property type="match status" value="1"/>
</dbReference>
<comment type="caution">
    <text evidence="8">The sequence shown here is derived from an EMBL/GenBank/DDBJ whole genome shotgun (WGS) entry which is preliminary data.</text>
</comment>
<feature type="region of interest" description="Disordered" evidence="6">
    <location>
        <begin position="69"/>
        <end position="95"/>
    </location>
</feature>
<name>A0AAN7NPQ4_MYCAM</name>
<feature type="region of interest" description="Disordered" evidence="6">
    <location>
        <begin position="296"/>
        <end position="338"/>
    </location>
</feature>
<keyword evidence="2" id="KW-0597">Phosphoprotein</keyword>
<evidence type="ECO:0000256" key="2">
    <source>
        <dbReference type="ARBA" id="ARBA00022553"/>
    </source>
</evidence>
<gene>
    <name evidence="8" type="ORF">QYF61_000722</name>
</gene>
<dbReference type="GO" id="GO:0005737">
    <property type="term" value="C:cytoplasm"/>
    <property type="evidence" value="ECO:0007669"/>
    <property type="project" value="TreeGrafter"/>
</dbReference>
<accession>A0AAN7NPQ4</accession>
<feature type="compositionally biased region" description="Basic and acidic residues" evidence="6">
    <location>
        <begin position="241"/>
        <end position="251"/>
    </location>
</feature>
<dbReference type="Pfam" id="PF02902">
    <property type="entry name" value="Peptidase_C48"/>
    <property type="match status" value="1"/>
</dbReference>
<dbReference type="GO" id="GO:0070139">
    <property type="term" value="F:SUMO-specific endopeptidase activity"/>
    <property type="evidence" value="ECO:0007669"/>
    <property type="project" value="TreeGrafter"/>
</dbReference>
<keyword evidence="3" id="KW-0645">Protease</keyword>
<evidence type="ECO:0000256" key="1">
    <source>
        <dbReference type="ARBA" id="ARBA00005234"/>
    </source>
</evidence>
<feature type="domain" description="Ubiquitin-like protease family profile" evidence="7">
    <location>
        <begin position="694"/>
        <end position="963"/>
    </location>
</feature>
<dbReference type="InterPro" id="IPR051947">
    <property type="entry name" value="Sentrin-specific_protease"/>
</dbReference>
<dbReference type="PANTHER" id="PTHR46896">
    <property type="entry name" value="SENTRIN-SPECIFIC PROTEASE"/>
    <property type="match status" value="1"/>
</dbReference>
<feature type="region of interest" description="Disordered" evidence="6">
    <location>
        <begin position="201"/>
        <end position="280"/>
    </location>
</feature>
<dbReference type="EMBL" id="JAUNZN010000001">
    <property type="protein sequence ID" value="KAK4828731.1"/>
    <property type="molecule type" value="Genomic_DNA"/>
</dbReference>
<dbReference type="Gene3D" id="3.40.395.10">
    <property type="entry name" value="Adenoviral Proteinase, Chain A"/>
    <property type="match status" value="1"/>
</dbReference>
<feature type="compositionally biased region" description="Basic and acidic residues" evidence="6">
    <location>
        <begin position="81"/>
        <end position="90"/>
    </location>
</feature>
<keyword evidence="5" id="KW-0378">Hydrolase</keyword>
<keyword evidence="9" id="KW-1185">Reference proteome</keyword>
<evidence type="ECO:0000256" key="3">
    <source>
        <dbReference type="ARBA" id="ARBA00022670"/>
    </source>
</evidence>
<proteinExistence type="inferred from homology"/>
<sequence length="1163" mass="132760">MEALVKTNCRHSNWFDQFYYVCNIIYFQFRIPKKKTNTKSEDVQVQSPLARLPGSHHWDYPLKEWKLSANNRGPSTKGKRQKDCDRHSSNDEESIGQPKVILTNVLRTKIGRKYIDSHVIIDANLSDADKLQSGQLPSSSVASLQTCQILRSPHESSFLSERSEHCLRKTDDDLCKLTKASKEPEKNNVFTFRRQELQKKENKNYDELEKRSRNMKSTTLSQKELGSFDSEKRKRRSSGHISDDCNAHIPEKSLLLSKEQRLSSTRSPGRRMCCEDGQSRRSSTILVPDCIPQPLERDYKDTSTHNPLRPAHSCTEEPGSESPPRNLSEKQLSATSEDVISPRVSTMRKLKMDTSQYLSKLRNRICRGNQQLVSVDPIVLSSDDEDGPSVPKHPELLQDNIADNKETDQQSDFCFSAKQLEDKMESHTEKFLTEPIEDKCPVSLPSGSTPRTQMNPALDVEFDSLYIGKFKWLSTGPARFTTKYITIPFQVALNKNTKLTVNTLDLRRFGLWRSDGDCSSTTIIFLWLSVDCVEEIETQLGKFVFSKPSKSSEFVFLELSQPLTKWKEDRLTELITDVSKKNRAPDLPDFLPLKQALPLFKDLSPEDSSFMSYSKDLLKQCILKENTSDAREPTVQESKPKVARPSYALANKQDSGCYSISLSSALNEEWKEVRETGAVKNLIVYPPPPAKGGLGVTREDLECLEYGEFLNDVIIDFYLKYLLLEKAPKHLADRIHIFSSFFYKCLTRTEKNSEGDLKVSAAQRRHRRVRTWTRHINIFSKDYIFVPVNEESHWYIAVICFPWLEEAVYEECPYQNSLYHQPQQSPLRSESENTRTGSVLVFPGNCKDEEEMDANRSLFSKGGNEIAASASVLDSGISKISLSNSKRQICKRPCILILDSLKAGSVQKTVQVLREYFEVEWEAKRKTHREFNKSTMIDLCPRVPKQDNSSDCGVYLLQYVESFLQDRLRRRGGRVALYVREQLECMELCLGLDEEPTESLWVVITEQTNMGDTVVGICCRPPDLEEQVYEAFYGQVEVASCSQALVPVGDFNYPDICWRGNTGHKQSRRFLESIDDSFLTQVTEELMRGALLDNILTNKEGLVGNVKVKGSLGCIRWWSSGSQEEGAGQKARSQAWILAFSGICLDEFHGIRPWREERSKKTV</sequence>
<dbReference type="AlphaFoldDB" id="A0AAN7NPQ4"/>
<dbReference type="InterPro" id="IPR038765">
    <property type="entry name" value="Papain-like_cys_pep_sf"/>
</dbReference>
<feature type="compositionally biased region" description="Basic and acidic residues" evidence="6">
    <location>
        <begin position="201"/>
        <end position="212"/>
    </location>
</feature>
<dbReference type="SUPFAM" id="SSF54001">
    <property type="entry name" value="Cysteine proteinases"/>
    <property type="match status" value="1"/>
</dbReference>
<dbReference type="GO" id="GO:0005634">
    <property type="term" value="C:nucleus"/>
    <property type="evidence" value="ECO:0007669"/>
    <property type="project" value="TreeGrafter"/>
</dbReference>
<evidence type="ECO:0000313" key="8">
    <source>
        <dbReference type="EMBL" id="KAK4828731.1"/>
    </source>
</evidence>
<feature type="compositionally biased region" description="Polar residues" evidence="6">
    <location>
        <begin position="215"/>
        <end position="224"/>
    </location>
</feature>
<dbReference type="GO" id="GO:0006508">
    <property type="term" value="P:proteolysis"/>
    <property type="evidence" value="ECO:0007669"/>
    <property type="project" value="UniProtKB-KW"/>
</dbReference>
<feature type="compositionally biased region" description="Polar residues" evidence="6">
    <location>
        <begin position="323"/>
        <end position="338"/>
    </location>
</feature>
<evidence type="ECO:0000313" key="9">
    <source>
        <dbReference type="Proteomes" id="UP001333110"/>
    </source>
</evidence>
<organism evidence="8 9">
    <name type="scientific">Mycteria americana</name>
    <name type="common">Wood stork</name>
    <dbReference type="NCBI Taxonomy" id="33587"/>
    <lineage>
        <taxon>Eukaryota</taxon>
        <taxon>Metazoa</taxon>
        <taxon>Chordata</taxon>
        <taxon>Craniata</taxon>
        <taxon>Vertebrata</taxon>
        <taxon>Euteleostomi</taxon>
        <taxon>Archelosauria</taxon>
        <taxon>Archosauria</taxon>
        <taxon>Dinosauria</taxon>
        <taxon>Saurischia</taxon>
        <taxon>Theropoda</taxon>
        <taxon>Coelurosauria</taxon>
        <taxon>Aves</taxon>
        <taxon>Neognathae</taxon>
        <taxon>Neoaves</taxon>
        <taxon>Aequornithes</taxon>
        <taxon>Ciconiiformes</taxon>
        <taxon>Ciconiidae</taxon>
        <taxon>Mycteria</taxon>
    </lineage>
</organism>
<reference evidence="8 9" key="1">
    <citation type="journal article" date="2023" name="J. Hered.">
        <title>Chromosome-level genome of the wood stork (Mycteria americana) provides insight into avian chromosome evolution.</title>
        <authorList>
            <person name="Flamio R. Jr."/>
            <person name="Ramstad K.M."/>
        </authorList>
    </citation>
    <scope>NUCLEOTIDE SEQUENCE [LARGE SCALE GENOMIC DNA]</scope>
    <source>
        <strain evidence="8">JAX WOST 10</strain>
    </source>
</reference>
<dbReference type="Proteomes" id="UP001333110">
    <property type="component" value="Unassembled WGS sequence"/>
</dbReference>
<evidence type="ECO:0000256" key="6">
    <source>
        <dbReference type="SAM" id="MobiDB-lite"/>
    </source>
</evidence>
<dbReference type="InterPro" id="IPR003653">
    <property type="entry name" value="Peptidase_C48_C"/>
</dbReference>
<dbReference type="PROSITE" id="PS50600">
    <property type="entry name" value="ULP_PROTEASE"/>
    <property type="match status" value="1"/>
</dbReference>
<dbReference type="GO" id="GO:0016926">
    <property type="term" value="P:protein desumoylation"/>
    <property type="evidence" value="ECO:0007669"/>
    <property type="project" value="TreeGrafter"/>
</dbReference>
<comment type="similarity">
    <text evidence="1">Belongs to the peptidase C48 family.</text>
</comment>
<keyword evidence="4" id="KW-0833">Ubl conjugation pathway</keyword>
<protein>
    <recommendedName>
        <fullName evidence="7">Ubiquitin-like protease family profile domain-containing protein</fullName>
    </recommendedName>
</protein>
<evidence type="ECO:0000256" key="4">
    <source>
        <dbReference type="ARBA" id="ARBA00022786"/>
    </source>
</evidence>
<evidence type="ECO:0000259" key="7">
    <source>
        <dbReference type="PROSITE" id="PS50600"/>
    </source>
</evidence>